<proteinExistence type="predicted"/>
<reference evidence="2 3" key="1">
    <citation type="journal article" date="2015" name="Genome Announc.">
        <title>Expanding the biotechnology potential of lactobacilli through comparative genomics of 213 strains and associated genera.</title>
        <authorList>
            <person name="Sun Z."/>
            <person name="Harris H.M."/>
            <person name="McCann A."/>
            <person name="Guo C."/>
            <person name="Argimon S."/>
            <person name="Zhang W."/>
            <person name="Yang X."/>
            <person name="Jeffery I.B."/>
            <person name="Cooney J.C."/>
            <person name="Kagawa T.F."/>
            <person name="Liu W."/>
            <person name="Song Y."/>
            <person name="Salvetti E."/>
            <person name="Wrobel A."/>
            <person name="Rasinkangas P."/>
            <person name="Parkhill J."/>
            <person name="Rea M.C."/>
            <person name="O'Sullivan O."/>
            <person name="Ritari J."/>
            <person name="Douillard F.P."/>
            <person name="Paul Ross R."/>
            <person name="Yang R."/>
            <person name="Briner A.E."/>
            <person name="Felis G.E."/>
            <person name="de Vos W.M."/>
            <person name="Barrangou R."/>
            <person name="Klaenhammer T.R."/>
            <person name="Caufield P.W."/>
            <person name="Cui Y."/>
            <person name="Zhang H."/>
            <person name="O'Toole P.W."/>
        </authorList>
    </citation>
    <scope>NUCLEOTIDE SEQUENCE [LARGE SCALE GENOMIC DNA]</scope>
    <source>
        <strain evidence="2 3">DSM 23037</strain>
    </source>
</reference>
<dbReference type="PATRIC" id="fig|1423744.4.peg.497"/>
<evidence type="ECO:0000313" key="2">
    <source>
        <dbReference type="EMBL" id="KRN04111.1"/>
    </source>
</evidence>
<sequence length="72" mass="8221">MDQLLKEIGDFFNQNPKGFFAFVVFIFGIILFGFGKKAPILRLLLGDKSVFFQLFWGAIISLIGIALVYLFR</sequence>
<accession>A0A0R2DJ38</accession>
<gene>
    <name evidence="2" type="ORF">FC86_GL000483</name>
</gene>
<evidence type="ECO:0000313" key="3">
    <source>
        <dbReference type="Proteomes" id="UP000051378"/>
    </source>
</evidence>
<keyword evidence="1" id="KW-0472">Membrane</keyword>
<comment type="caution">
    <text evidence="2">The sequence shown here is derived from an EMBL/GenBank/DDBJ whole genome shotgun (WGS) entry which is preliminary data.</text>
</comment>
<name>A0A0R2DJ38_9LACO</name>
<keyword evidence="3" id="KW-1185">Reference proteome</keyword>
<dbReference type="STRING" id="1423744.FC86_GL000483"/>
<keyword evidence="1" id="KW-0812">Transmembrane</keyword>
<keyword evidence="1" id="KW-1133">Transmembrane helix</keyword>
<dbReference type="RefSeq" id="WP_056974716.1">
    <property type="nucleotide sequence ID" value="NZ_AYZL01000018.1"/>
</dbReference>
<dbReference type="Proteomes" id="UP000051378">
    <property type="component" value="Unassembled WGS sequence"/>
</dbReference>
<organism evidence="2 3">
    <name type="scientific">Holzapfeliella floricola DSM 23037 = JCM 16512</name>
    <dbReference type="NCBI Taxonomy" id="1423744"/>
    <lineage>
        <taxon>Bacteria</taxon>
        <taxon>Bacillati</taxon>
        <taxon>Bacillota</taxon>
        <taxon>Bacilli</taxon>
        <taxon>Lactobacillales</taxon>
        <taxon>Lactobacillaceae</taxon>
        <taxon>Holzapfeliella</taxon>
    </lineage>
</organism>
<feature type="transmembrane region" description="Helical" evidence="1">
    <location>
        <begin position="20"/>
        <end position="38"/>
    </location>
</feature>
<dbReference type="AlphaFoldDB" id="A0A0R2DJ38"/>
<feature type="transmembrane region" description="Helical" evidence="1">
    <location>
        <begin position="50"/>
        <end position="71"/>
    </location>
</feature>
<evidence type="ECO:0000256" key="1">
    <source>
        <dbReference type="SAM" id="Phobius"/>
    </source>
</evidence>
<dbReference type="EMBL" id="AYZL01000018">
    <property type="protein sequence ID" value="KRN04111.1"/>
    <property type="molecule type" value="Genomic_DNA"/>
</dbReference>
<protein>
    <submittedName>
        <fullName evidence="2">Uncharacterized protein</fullName>
    </submittedName>
</protein>
<dbReference type="OrthoDB" id="2152078at2"/>